<dbReference type="EMBL" id="QKYV01000001">
    <property type="protein sequence ID" value="PZW44189.1"/>
    <property type="molecule type" value="Genomic_DNA"/>
</dbReference>
<dbReference type="Proteomes" id="UP000249542">
    <property type="component" value="Unassembled WGS sequence"/>
</dbReference>
<evidence type="ECO:0008006" key="3">
    <source>
        <dbReference type="Google" id="ProtNLM"/>
    </source>
</evidence>
<evidence type="ECO:0000313" key="1">
    <source>
        <dbReference type="EMBL" id="PZW44189.1"/>
    </source>
</evidence>
<dbReference type="PROSITE" id="PS51257">
    <property type="entry name" value="PROKAR_LIPOPROTEIN"/>
    <property type="match status" value="1"/>
</dbReference>
<protein>
    <recommendedName>
        <fullName evidence="3">Lipoprotein</fullName>
    </recommendedName>
</protein>
<dbReference type="AlphaFoldDB" id="A0A2W7ICM3"/>
<gene>
    <name evidence="1" type="ORF">LX95_00523</name>
</gene>
<keyword evidence="2" id="KW-1185">Reference proteome</keyword>
<sequence>MRKIFVLILISFLFQSCFYIHKARDIEVYELDQIKNENSSIFVFEYTGNRTNFEKKSKSFFKIKTSYMPQYFTTDQLFPDENLNVFIYSSRDKDVMVNLLGFIIKESLKSDDENLNRKNEDPHPDTTYYNYLHVQVTDDNGKDVLSPPSMKSKAIINKLLRYKNYLN</sequence>
<comment type="caution">
    <text evidence="1">The sequence shown here is derived from an EMBL/GenBank/DDBJ whole genome shotgun (WGS) entry which is preliminary data.</text>
</comment>
<dbReference type="RefSeq" id="WP_111539854.1">
    <property type="nucleotide sequence ID" value="NZ_QKYV01000001.1"/>
</dbReference>
<proteinExistence type="predicted"/>
<evidence type="ECO:0000313" key="2">
    <source>
        <dbReference type="Proteomes" id="UP000249542"/>
    </source>
</evidence>
<name>A0A2W7ICM3_9FLAO</name>
<reference evidence="1 2" key="1">
    <citation type="submission" date="2018-06" db="EMBL/GenBank/DDBJ databases">
        <title>Genomic Encyclopedia of Archaeal and Bacterial Type Strains, Phase II (KMG-II): from individual species to whole genera.</title>
        <authorList>
            <person name="Goeker M."/>
        </authorList>
    </citation>
    <scope>NUCLEOTIDE SEQUENCE [LARGE SCALE GENOMIC DNA]</scope>
    <source>
        <strain evidence="1 2">DSM 15361</strain>
    </source>
</reference>
<accession>A0A2W7ICM3</accession>
<organism evidence="1 2">
    <name type="scientific">Mesonia algae</name>
    <dbReference type="NCBI Taxonomy" id="213248"/>
    <lineage>
        <taxon>Bacteria</taxon>
        <taxon>Pseudomonadati</taxon>
        <taxon>Bacteroidota</taxon>
        <taxon>Flavobacteriia</taxon>
        <taxon>Flavobacteriales</taxon>
        <taxon>Flavobacteriaceae</taxon>
        <taxon>Mesonia</taxon>
    </lineage>
</organism>